<dbReference type="AlphaFoldDB" id="A0A1F5KIF9"/>
<dbReference type="Proteomes" id="UP000177328">
    <property type="component" value="Unassembled WGS sequence"/>
</dbReference>
<gene>
    <name evidence="1" type="ORF">A3D25_00045</name>
</gene>
<protein>
    <submittedName>
        <fullName evidence="1">Uncharacterized protein</fullName>
    </submittedName>
</protein>
<proteinExistence type="predicted"/>
<evidence type="ECO:0000313" key="1">
    <source>
        <dbReference type="EMBL" id="OGE40401.1"/>
    </source>
</evidence>
<reference evidence="1 2" key="1">
    <citation type="journal article" date="2016" name="Nat. Commun.">
        <title>Thousands of microbial genomes shed light on interconnected biogeochemical processes in an aquifer system.</title>
        <authorList>
            <person name="Anantharaman K."/>
            <person name="Brown C.T."/>
            <person name="Hug L.A."/>
            <person name="Sharon I."/>
            <person name="Castelle C.J."/>
            <person name="Probst A.J."/>
            <person name="Thomas B.C."/>
            <person name="Singh A."/>
            <person name="Wilkins M.J."/>
            <person name="Karaoz U."/>
            <person name="Brodie E.L."/>
            <person name="Williams K.H."/>
            <person name="Hubbard S.S."/>
            <person name="Banfield J.F."/>
        </authorList>
    </citation>
    <scope>NUCLEOTIDE SEQUENCE [LARGE SCALE GENOMIC DNA]</scope>
</reference>
<name>A0A1F5KIF9_9BACT</name>
<dbReference type="EMBL" id="MFDD01000011">
    <property type="protein sequence ID" value="OGE40401.1"/>
    <property type="molecule type" value="Genomic_DNA"/>
</dbReference>
<evidence type="ECO:0000313" key="2">
    <source>
        <dbReference type="Proteomes" id="UP000177328"/>
    </source>
</evidence>
<organism evidence="1 2">
    <name type="scientific">Candidatus Daviesbacteria bacterium RIFCSPHIGHO2_02_FULL_43_12</name>
    <dbReference type="NCBI Taxonomy" id="1797776"/>
    <lineage>
        <taxon>Bacteria</taxon>
        <taxon>Candidatus Daviesiibacteriota</taxon>
    </lineage>
</organism>
<sequence>MELVSPAQITPERWQPQVLTATDFGDLALNRKFAMRDAPQSWQQFIRMTSADNRRFLIKAARRKTTHGTGFYHLAFVDIPQVTMEPRFQHPETGKIGLLDANHIGMQFSLAVEVAPWFGLTEAETLGEEDLQTRWTSDLRFLMLYHSSGLDVKTYYRRLSMGHSSMLANPRSSSRQN</sequence>
<comment type="caution">
    <text evidence="1">The sequence shown here is derived from an EMBL/GenBank/DDBJ whole genome shotgun (WGS) entry which is preliminary data.</text>
</comment>
<accession>A0A1F5KIF9</accession>